<protein>
    <recommendedName>
        <fullName evidence="2">Transposase Tc1-like domain-containing protein</fullName>
    </recommendedName>
</protein>
<evidence type="ECO:0000313" key="3">
    <source>
        <dbReference type="EMBL" id="RLU18397.1"/>
    </source>
</evidence>
<dbReference type="InterPro" id="IPR036388">
    <property type="entry name" value="WH-like_DNA-bd_sf"/>
</dbReference>
<evidence type="ECO:0000259" key="2">
    <source>
        <dbReference type="Pfam" id="PF01498"/>
    </source>
</evidence>
<reference evidence="3" key="2">
    <citation type="submission" date="2018-07" db="EMBL/GenBank/DDBJ databases">
        <authorList>
            <person name="Mckenzie S.K."/>
            <person name="Kronauer D.J.C."/>
        </authorList>
    </citation>
    <scope>NUCLEOTIDE SEQUENCE</scope>
    <source>
        <strain evidence="3">Clonal line C1</strain>
    </source>
</reference>
<comment type="subcellular location">
    <subcellularLocation>
        <location evidence="1">Nucleus</location>
    </subcellularLocation>
</comment>
<gene>
    <name evidence="3" type="ORF">DMN91_008754</name>
</gene>
<dbReference type="Pfam" id="PF01498">
    <property type="entry name" value="HTH_Tnp_Tc3_2"/>
    <property type="match status" value="1"/>
</dbReference>
<reference evidence="3" key="1">
    <citation type="journal article" date="2018" name="Genome Res.">
        <title>The genomic architecture and molecular evolution of ant odorant receptors.</title>
        <authorList>
            <person name="McKenzie S.K."/>
            <person name="Kronauer D.J.C."/>
        </authorList>
    </citation>
    <scope>NUCLEOTIDE SEQUENCE [LARGE SCALE GENOMIC DNA]</scope>
    <source>
        <strain evidence="3">Clonal line C1</strain>
    </source>
</reference>
<dbReference type="SUPFAM" id="SSF46689">
    <property type="entry name" value="Homeodomain-like"/>
    <property type="match status" value="1"/>
</dbReference>
<dbReference type="GO" id="GO:0015074">
    <property type="term" value="P:DNA integration"/>
    <property type="evidence" value="ECO:0007669"/>
    <property type="project" value="InterPro"/>
</dbReference>
<dbReference type="InterPro" id="IPR002492">
    <property type="entry name" value="Transposase_Tc1-like"/>
</dbReference>
<dbReference type="Proteomes" id="UP000279307">
    <property type="component" value="Chromosome 9"/>
</dbReference>
<feature type="domain" description="Transposase Tc1-like" evidence="2">
    <location>
        <begin position="71"/>
        <end position="141"/>
    </location>
</feature>
<dbReference type="GO" id="GO:0003677">
    <property type="term" value="F:DNA binding"/>
    <property type="evidence" value="ECO:0007669"/>
    <property type="project" value="InterPro"/>
</dbReference>
<comment type="caution">
    <text evidence="3">The sequence shown here is derived from an EMBL/GenBank/DDBJ whole genome shotgun (WGS) entry which is preliminary data.</text>
</comment>
<dbReference type="AlphaFoldDB" id="A0A3L8DD50"/>
<accession>A0A3L8DD50</accession>
<dbReference type="Gene3D" id="1.10.10.10">
    <property type="entry name" value="Winged helix-like DNA-binding domain superfamily/Winged helix DNA-binding domain"/>
    <property type="match status" value="1"/>
</dbReference>
<dbReference type="InterPro" id="IPR036397">
    <property type="entry name" value="RNaseH_sf"/>
</dbReference>
<dbReference type="InterPro" id="IPR009057">
    <property type="entry name" value="Homeodomain-like_sf"/>
</dbReference>
<proteinExistence type="predicted"/>
<dbReference type="EMBL" id="QOIP01000009">
    <property type="protein sequence ID" value="RLU18397.1"/>
    <property type="molecule type" value="Genomic_DNA"/>
</dbReference>
<dbReference type="GO" id="GO:0005634">
    <property type="term" value="C:nucleus"/>
    <property type="evidence" value="ECO:0007669"/>
    <property type="project" value="UniProtKB-SubCell"/>
</dbReference>
<name>A0A3L8DD50_OOCBI</name>
<dbReference type="GO" id="GO:0006313">
    <property type="term" value="P:DNA transposition"/>
    <property type="evidence" value="ECO:0007669"/>
    <property type="project" value="InterPro"/>
</dbReference>
<evidence type="ECO:0000256" key="1">
    <source>
        <dbReference type="ARBA" id="ARBA00004123"/>
    </source>
</evidence>
<organism evidence="3">
    <name type="scientific">Ooceraea biroi</name>
    <name type="common">Clonal raider ant</name>
    <name type="synonym">Cerapachys biroi</name>
    <dbReference type="NCBI Taxonomy" id="2015173"/>
    <lineage>
        <taxon>Eukaryota</taxon>
        <taxon>Metazoa</taxon>
        <taxon>Ecdysozoa</taxon>
        <taxon>Arthropoda</taxon>
        <taxon>Hexapoda</taxon>
        <taxon>Insecta</taxon>
        <taxon>Pterygota</taxon>
        <taxon>Neoptera</taxon>
        <taxon>Endopterygota</taxon>
        <taxon>Hymenoptera</taxon>
        <taxon>Apocrita</taxon>
        <taxon>Aculeata</taxon>
        <taxon>Formicoidea</taxon>
        <taxon>Formicidae</taxon>
        <taxon>Dorylinae</taxon>
        <taxon>Ooceraea</taxon>
    </lineage>
</organism>
<dbReference type="Gene3D" id="3.30.420.10">
    <property type="entry name" value="Ribonuclease H-like superfamily/Ribonuclease H"/>
    <property type="match status" value="1"/>
</dbReference>
<sequence>MGRGPSLSIEKRAAVTVLHNDGRSVRYIVDKLNIPRSTVSDASTRFQRTGCNKNKARTGRPRVTSKSEDQSLILMSKMNRKLTAPEIQSRFNENHEHQISVTTVKDRLHKAGLWSRVSTRKLLLRHGNRANRLQWAQNHKDWTIENWKRVLWTDESTEVRGFWSKTKNICPSRTFGKNAPRLYNSYS</sequence>